<feature type="region of interest" description="Disordered" evidence="6">
    <location>
        <begin position="1"/>
        <end position="42"/>
    </location>
</feature>
<dbReference type="EMBL" id="PGCI01000050">
    <property type="protein sequence ID" value="PLW45213.1"/>
    <property type="molecule type" value="Genomic_DNA"/>
</dbReference>
<keyword evidence="2" id="KW-0479">Metal-binding</keyword>
<dbReference type="GO" id="GO:0005634">
    <property type="term" value="C:nucleus"/>
    <property type="evidence" value="ECO:0007669"/>
    <property type="project" value="UniProtKB-SubCell"/>
</dbReference>
<keyword evidence="3" id="KW-0863">Zinc-finger</keyword>
<feature type="compositionally biased region" description="Polar residues" evidence="6">
    <location>
        <begin position="31"/>
        <end position="42"/>
    </location>
</feature>
<gene>
    <name evidence="7" type="ORF">PCASD_04004</name>
</gene>
<evidence type="ECO:0000256" key="2">
    <source>
        <dbReference type="ARBA" id="ARBA00022723"/>
    </source>
</evidence>
<keyword evidence="4" id="KW-0862">Zinc</keyword>
<feature type="compositionally biased region" description="Acidic residues" evidence="6">
    <location>
        <begin position="153"/>
        <end position="197"/>
    </location>
</feature>
<dbReference type="SUPFAM" id="SSF53098">
    <property type="entry name" value="Ribonuclease H-like"/>
    <property type="match status" value="1"/>
</dbReference>
<dbReference type="PANTHER" id="PTHR46481">
    <property type="entry name" value="ZINC FINGER BED DOMAIN-CONTAINING PROTEIN 4"/>
    <property type="match status" value="1"/>
</dbReference>
<organism evidence="7 8">
    <name type="scientific">Puccinia coronata f. sp. avenae</name>
    <dbReference type="NCBI Taxonomy" id="200324"/>
    <lineage>
        <taxon>Eukaryota</taxon>
        <taxon>Fungi</taxon>
        <taxon>Dikarya</taxon>
        <taxon>Basidiomycota</taxon>
        <taxon>Pucciniomycotina</taxon>
        <taxon>Pucciniomycetes</taxon>
        <taxon>Pucciniales</taxon>
        <taxon>Pucciniaceae</taxon>
        <taxon>Puccinia</taxon>
    </lineage>
</organism>
<proteinExistence type="predicted"/>
<dbReference type="GO" id="GO:0008270">
    <property type="term" value="F:zinc ion binding"/>
    <property type="evidence" value="ECO:0007669"/>
    <property type="project" value="UniProtKB-KW"/>
</dbReference>
<protein>
    <submittedName>
        <fullName evidence="7">Uncharacterized protein</fullName>
    </submittedName>
</protein>
<dbReference type="PANTHER" id="PTHR46481:SF10">
    <property type="entry name" value="ZINC FINGER BED DOMAIN-CONTAINING PROTEIN 39"/>
    <property type="match status" value="1"/>
</dbReference>
<evidence type="ECO:0000256" key="4">
    <source>
        <dbReference type="ARBA" id="ARBA00022833"/>
    </source>
</evidence>
<name>A0A2N5V5D9_9BASI</name>
<dbReference type="InterPro" id="IPR012337">
    <property type="entry name" value="RNaseH-like_sf"/>
</dbReference>
<keyword evidence="5" id="KW-0539">Nucleus</keyword>
<comment type="subcellular location">
    <subcellularLocation>
        <location evidence="1">Nucleus</location>
    </subcellularLocation>
</comment>
<dbReference type="AlphaFoldDB" id="A0A2N5V5D9"/>
<feature type="compositionally biased region" description="Basic residues" evidence="6">
    <location>
        <begin position="1"/>
        <end position="12"/>
    </location>
</feature>
<evidence type="ECO:0000256" key="3">
    <source>
        <dbReference type="ARBA" id="ARBA00022771"/>
    </source>
</evidence>
<accession>A0A2N5V5D9</accession>
<dbReference type="Proteomes" id="UP000235392">
    <property type="component" value="Unassembled WGS sequence"/>
</dbReference>
<evidence type="ECO:0000256" key="6">
    <source>
        <dbReference type="SAM" id="MobiDB-lite"/>
    </source>
</evidence>
<dbReference type="InterPro" id="IPR052035">
    <property type="entry name" value="ZnF_BED_domain_contain"/>
</dbReference>
<evidence type="ECO:0000313" key="7">
    <source>
        <dbReference type="EMBL" id="PLW45213.1"/>
    </source>
</evidence>
<evidence type="ECO:0000256" key="1">
    <source>
        <dbReference type="ARBA" id="ARBA00004123"/>
    </source>
</evidence>
<reference evidence="7 8" key="1">
    <citation type="submission" date="2017-11" db="EMBL/GenBank/DDBJ databases">
        <title>De novo assembly and phasing of dikaryotic genomes from two isolates of Puccinia coronata f. sp. avenae, the causal agent of oat crown rust.</title>
        <authorList>
            <person name="Miller M.E."/>
            <person name="Zhang Y."/>
            <person name="Omidvar V."/>
            <person name="Sperschneider J."/>
            <person name="Schwessinger B."/>
            <person name="Raley C."/>
            <person name="Palmer J.M."/>
            <person name="Garnica D."/>
            <person name="Upadhyaya N."/>
            <person name="Rathjen J."/>
            <person name="Taylor J.M."/>
            <person name="Park R.F."/>
            <person name="Dodds P.N."/>
            <person name="Hirsch C.D."/>
            <person name="Kianian S.F."/>
            <person name="Figueroa M."/>
        </authorList>
    </citation>
    <scope>NUCLEOTIDE SEQUENCE [LARGE SCALE GENOMIC DNA]</scope>
    <source>
        <strain evidence="7">12SD80</strain>
    </source>
</reference>
<feature type="region of interest" description="Disordered" evidence="6">
    <location>
        <begin position="145"/>
        <end position="198"/>
    </location>
</feature>
<comment type="caution">
    <text evidence="7">The sequence shown here is derived from an EMBL/GenBank/DDBJ whole genome shotgun (WGS) entry which is preliminary data.</text>
</comment>
<evidence type="ECO:0000313" key="8">
    <source>
        <dbReference type="Proteomes" id="UP000235392"/>
    </source>
</evidence>
<evidence type="ECO:0000256" key="5">
    <source>
        <dbReference type="ARBA" id="ARBA00023242"/>
    </source>
</evidence>
<sequence length="590" mass="65772">MAPTRKRPRRGSRQMDDTNGPTVDSTEDQTDGNSTAPSGTPVLSDQLEKFNCRIISWQCKTSGKTINRPAYNNSCSNLLTHAGQCLRKQQEGSGHRTLASVGVTGTGNIDPREICGIVADNAANNKTMMDDQGNTPTVWTFKEKVACNNPDPNEPDETNKEEEPENFVTNLDEEENSTNSEDEEDLIGSSEDLDESNELTITDIDNLENEGDDNMYTTSLCRRTLAKFCAIATKLKKSPNSKAKFIKLCRENNCNKPHNVERDVPTHWNSTYKQILSVVRCKKAILLWQRNKQYGTTQRFHLNEGNIDLAKHLFQVLKPFYKFNLQVSTKTSAQVAEGPFGARAVSCEYLAGPRKTQDTRKIQYLVSRDTGKTKMMVLHPSFKDEYFKLAKWPKDWIDKAINLTRYMYEAWYKPRQPTSAPKNPRTVPPKLQTGLLAGLGAAALARLVEAMSDPIDIWLSGGLVLEDGAPVHRLKWWADQKIGGNTHNGLMQMALDVMACPAARPLGVRTPIRTPRKNGVQPLHAALERRAGAARLSPHAARHVHAYNRRAYGVQACQTGVQSLHACLKGVQSLHALWTGVQALHACRLT</sequence>